<dbReference type="GO" id="GO:0046872">
    <property type="term" value="F:metal ion binding"/>
    <property type="evidence" value="ECO:0007669"/>
    <property type="project" value="InterPro"/>
</dbReference>
<dbReference type="GO" id="GO:0019350">
    <property type="term" value="P:teichoic acid biosynthetic process"/>
    <property type="evidence" value="ECO:0007669"/>
    <property type="project" value="InterPro"/>
</dbReference>
<dbReference type="InterPro" id="IPR050385">
    <property type="entry name" value="Archaeal_FAD_synthase"/>
</dbReference>
<name>A0A265NA77_9BACI</name>
<gene>
    <name evidence="5" type="primary">tagD</name>
    <name evidence="5" type="ORF">CIL03_12100</name>
</gene>
<dbReference type="Proteomes" id="UP000216498">
    <property type="component" value="Unassembled WGS sequence"/>
</dbReference>
<dbReference type="InterPro" id="IPR006409">
    <property type="entry name" value="G3P_cytidylTrfase"/>
</dbReference>
<dbReference type="EC" id="2.7.7.39" evidence="3"/>
<dbReference type="EMBL" id="NPMS01000005">
    <property type="protein sequence ID" value="OZU88384.1"/>
    <property type="molecule type" value="Genomic_DNA"/>
</dbReference>
<evidence type="ECO:0000256" key="1">
    <source>
        <dbReference type="ARBA" id="ARBA00022679"/>
    </source>
</evidence>
<dbReference type="GO" id="GO:0005737">
    <property type="term" value="C:cytoplasm"/>
    <property type="evidence" value="ECO:0007669"/>
    <property type="project" value="InterPro"/>
</dbReference>
<proteinExistence type="predicted"/>
<dbReference type="Pfam" id="PF01467">
    <property type="entry name" value="CTP_transf_like"/>
    <property type="match status" value="1"/>
</dbReference>
<evidence type="ECO:0000313" key="5">
    <source>
        <dbReference type="EMBL" id="OZU88384.1"/>
    </source>
</evidence>
<accession>A0A265NA77</accession>
<feature type="domain" description="Cytidyltransferase-like" evidence="4">
    <location>
        <begin position="5"/>
        <end position="123"/>
    </location>
</feature>
<evidence type="ECO:0000259" key="4">
    <source>
        <dbReference type="Pfam" id="PF01467"/>
    </source>
</evidence>
<dbReference type="GO" id="GO:0047348">
    <property type="term" value="F:glycerol-3-phosphate cytidylyltransferase activity"/>
    <property type="evidence" value="ECO:0007669"/>
    <property type="project" value="UniProtKB-UniRule"/>
</dbReference>
<keyword evidence="6" id="KW-1185">Reference proteome</keyword>
<evidence type="ECO:0000313" key="6">
    <source>
        <dbReference type="Proteomes" id="UP000216498"/>
    </source>
</evidence>
<evidence type="ECO:0000256" key="2">
    <source>
        <dbReference type="ARBA" id="ARBA00022695"/>
    </source>
</evidence>
<evidence type="ECO:0000256" key="3">
    <source>
        <dbReference type="NCBIfam" id="TIGR01518"/>
    </source>
</evidence>
<comment type="caution">
    <text evidence="5">The sequence shown here is derived from an EMBL/GenBank/DDBJ whole genome shotgun (WGS) entry which is preliminary data.</text>
</comment>
<dbReference type="InterPro" id="IPR014729">
    <property type="entry name" value="Rossmann-like_a/b/a_fold"/>
</dbReference>
<keyword evidence="1 5" id="KW-0808">Transferase</keyword>
<dbReference type="InterPro" id="IPR004821">
    <property type="entry name" value="Cyt_trans-like"/>
</dbReference>
<sequence length="132" mass="15547">MTRVITYGTFDILHTGHINLLKRASEYGDYLIAAISSDEFNAVKNKEAYYTFEQRKVILEAVRFVDEVIPEDTWEQKLEDIKKYHIDILVMGDDWKGKFDYLNDYCEVIYLPRTVGISTTKIKSDLNRLKRK</sequence>
<dbReference type="AlphaFoldDB" id="A0A265NA77"/>
<protein>
    <recommendedName>
        <fullName evidence="3">Glycerol-3-phosphate cytidylyltransferase</fullName>
        <ecNumber evidence="3">2.7.7.39</ecNumber>
    </recommendedName>
</protein>
<organism evidence="5 6">
    <name type="scientific">Virgibacillus indicus</name>
    <dbReference type="NCBI Taxonomy" id="2024554"/>
    <lineage>
        <taxon>Bacteria</taxon>
        <taxon>Bacillati</taxon>
        <taxon>Bacillota</taxon>
        <taxon>Bacilli</taxon>
        <taxon>Bacillales</taxon>
        <taxon>Bacillaceae</taxon>
        <taxon>Virgibacillus</taxon>
    </lineage>
</organism>
<dbReference type="OrthoDB" id="9802794at2"/>
<dbReference type="RefSeq" id="WP_094886123.1">
    <property type="nucleotide sequence ID" value="NZ_NPMS01000005.1"/>
</dbReference>
<reference evidence="5 6" key="1">
    <citation type="submission" date="2017-08" db="EMBL/GenBank/DDBJ databases">
        <title>Virgibacillus indicus sp. nov. and Virgibacillus profoundi sp. nov, two moderately halophilic bacteria isolated from marine sediment by using the Microfluidic Streak Plate.</title>
        <authorList>
            <person name="Xu B."/>
            <person name="Hu B."/>
            <person name="Wang J."/>
            <person name="Zhu Y."/>
            <person name="Huang L."/>
            <person name="Du W."/>
            <person name="Huang Y."/>
        </authorList>
    </citation>
    <scope>NUCLEOTIDE SEQUENCE [LARGE SCALE GENOMIC DNA]</scope>
    <source>
        <strain evidence="5 6">IO3-P2-C2</strain>
    </source>
</reference>
<dbReference type="Gene3D" id="3.40.50.620">
    <property type="entry name" value="HUPs"/>
    <property type="match status" value="1"/>
</dbReference>
<dbReference type="SUPFAM" id="SSF52374">
    <property type="entry name" value="Nucleotidylyl transferase"/>
    <property type="match status" value="1"/>
</dbReference>
<dbReference type="NCBIfam" id="TIGR00125">
    <property type="entry name" value="cyt_tran_rel"/>
    <property type="match status" value="1"/>
</dbReference>
<dbReference type="PANTHER" id="PTHR43793">
    <property type="entry name" value="FAD SYNTHASE"/>
    <property type="match status" value="1"/>
</dbReference>
<dbReference type="NCBIfam" id="TIGR01518">
    <property type="entry name" value="g3p_cytidyltrns"/>
    <property type="match status" value="1"/>
</dbReference>
<keyword evidence="2 5" id="KW-0548">Nucleotidyltransferase</keyword>
<dbReference type="PANTHER" id="PTHR43793:SF1">
    <property type="entry name" value="FAD SYNTHASE"/>
    <property type="match status" value="1"/>
</dbReference>